<dbReference type="NCBIfam" id="TIGR02937">
    <property type="entry name" value="sigma70-ECF"/>
    <property type="match status" value="1"/>
</dbReference>
<evidence type="ECO:0000313" key="10">
    <source>
        <dbReference type="Proteomes" id="UP000283644"/>
    </source>
</evidence>
<dbReference type="Gene3D" id="1.10.1740.10">
    <property type="match status" value="1"/>
</dbReference>
<dbReference type="GO" id="GO:0006352">
    <property type="term" value="P:DNA-templated transcription initiation"/>
    <property type="evidence" value="ECO:0007669"/>
    <property type="project" value="InterPro"/>
</dbReference>
<organism evidence="9 10">
    <name type="scientific">Nocardioides immobilis</name>
    <dbReference type="NCBI Taxonomy" id="2049295"/>
    <lineage>
        <taxon>Bacteria</taxon>
        <taxon>Bacillati</taxon>
        <taxon>Actinomycetota</taxon>
        <taxon>Actinomycetes</taxon>
        <taxon>Propionibacteriales</taxon>
        <taxon>Nocardioidaceae</taxon>
        <taxon>Nocardioides</taxon>
    </lineage>
</organism>
<evidence type="ECO:0000256" key="6">
    <source>
        <dbReference type="SAM" id="MobiDB-lite"/>
    </source>
</evidence>
<dbReference type="InterPro" id="IPR014284">
    <property type="entry name" value="RNA_pol_sigma-70_dom"/>
</dbReference>
<dbReference type="Pfam" id="PF08281">
    <property type="entry name" value="Sigma70_r4_2"/>
    <property type="match status" value="1"/>
</dbReference>
<dbReference type="InterPro" id="IPR039425">
    <property type="entry name" value="RNA_pol_sigma-70-like"/>
</dbReference>
<dbReference type="Pfam" id="PF04542">
    <property type="entry name" value="Sigma70_r2"/>
    <property type="match status" value="1"/>
</dbReference>
<feature type="compositionally biased region" description="Basic and acidic residues" evidence="6">
    <location>
        <begin position="170"/>
        <end position="185"/>
    </location>
</feature>
<sequence length="185" mass="20922">MREDRFRRIYAEHFSTVLGYALRRASSDDAADVTAEVFLVVWRRLPEVPEPPATRLWLYGVARRTLANQRRGTRRRDDLSTALRQELAGAVPDHADAAVARIDAAAGIADLAARDREVLRLATWEELEPREIAEVLGLSAVVVRKRLSRARARLREVTGHEPTPPGHVRGVREAQEVHETQEPQR</sequence>
<evidence type="ECO:0000256" key="1">
    <source>
        <dbReference type="ARBA" id="ARBA00010641"/>
    </source>
</evidence>
<evidence type="ECO:0000256" key="3">
    <source>
        <dbReference type="ARBA" id="ARBA00023082"/>
    </source>
</evidence>
<dbReference type="InterPro" id="IPR013325">
    <property type="entry name" value="RNA_pol_sigma_r2"/>
</dbReference>
<protein>
    <submittedName>
        <fullName evidence="9">Sigma-70 family RNA polymerase sigma factor</fullName>
    </submittedName>
</protein>
<evidence type="ECO:0000259" key="8">
    <source>
        <dbReference type="Pfam" id="PF08281"/>
    </source>
</evidence>
<reference evidence="9 10" key="1">
    <citation type="submission" date="2018-09" db="EMBL/GenBank/DDBJ databases">
        <title>Genome sequencing of Nocardioides immobilis CCTCC AB 2017083 for comparison to Nocardioides silvaticus.</title>
        <authorList>
            <person name="Li C."/>
            <person name="Wang G."/>
        </authorList>
    </citation>
    <scope>NUCLEOTIDE SEQUENCE [LARGE SCALE GENOMIC DNA]</scope>
    <source>
        <strain evidence="9 10">CCTCC AB 2017083</strain>
    </source>
</reference>
<evidence type="ECO:0000259" key="7">
    <source>
        <dbReference type="Pfam" id="PF04542"/>
    </source>
</evidence>
<name>A0A417XY21_9ACTN</name>
<dbReference type="SUPFAM" id="SSF88659">
    <property type="entry name" value="Sigma3 and sigma4 domains of RNA polymerase sigma factors"/>
    <property type="match status" value="1"/>
</dbReference>
<keyword evidence="2" id="KW-0805">Transcription regulation</keyword>
<dbReference type="AlphaFoldDB" id="A0A417XY21"/>
<dbReference type="InterPro" id="IPR007627">
    <property type="entry name" value="RNA_pol_sigma70_r2"/>
</dbReference>
<dbReference type="GO" id="GO:0016987">
    <property type="term" value="F:sigma factor activity"/>
    <property type="evidence" value="ECO:0007669"/>
    <property type="project" value="UniProtKB-KW"/>
</dbReference>
<evidence type="ECO:0000256" key="5">
    <source>
        <dbReference type="ARBA" id="ARBA00023163"/>
    </source>
</evidence>
<dbReference type="Proteomes" id="UP000283644">
    <property type="component" value="Unassembled WGS sequence"/>
</dbReference>
<feature type="region of interest" description="Disordered" evidence="6">
    <location>
        <begin position="155"/>
        <end position="185"/>
    </location>
</feature>
<keyword evidence="10" id="KW-1185">Reference proteome</keyword>
<gene>
    <name evidence="9" type="ORF">D0Z08_21185</name>
</gene>
<feature type="domain" description="RNA polymerase sigma-70 region 2" evidence="7">
    <location>
        <begin position="10"/>
        <end position="76"/>
    </location>
</feature>
<evidence type="ECO:0000256" key="2">
    <source>
        <dbReference type="ARBA" id="ARBA00023015"/>
    </source>
</evidence>
<keyword evidence="5" id="KW-0804">Transcription</keyword>
<dbReference type="InterPro" id="IPR036388">
    <property type="entry name" value="WH-like_DNA-bd_sf"/>
</dbReference>
<dbReference type="InterPro" id="IPR013324">
    <property type="entry name" value="RNA_pol_sigma_r3/r4-like"/>
</dbReference>
<comment type="similarity">
    <text evidence="1">Belongs to the sigma-70 factor family. ECF subfamily.</text>
</comment>
<evidence type="ECO:0000313" key="9">
    <source>
        <dbReference type="EMBL" id="RHW25077.1"/>
    </source>
</evidence>
<dbReference type="OrthoDB" id="4184921at2"/>
<dbReference type="GO" id="GO:0003677">
    <property type="term" value="F:DNA binding"/>
    <property type="evidence" value="ECO:0007669"/>
    <property type="project" value="UniProtKB-KW"/>
</dbReference>
<evidence type="ECO:0000256" key="4">
    <source>
        <dbReference type="ARBA" id="ARBA00023125"/>
    </source>
</evidence>
<dbReference type="PANTHER" id="PTHR43133">
    <property type="entry name" value="RNA POLYMERASE ECF-TYPE SIGMA FACTO"/>
    <property type="match status" value="1"/>
</dbReference>
<dbReference type="SUPFAM" id="SSF88946">
    <property type="entry name" value="Sigma2 domain of RNA polymerase sigma factors"/>
    <property type="match status" value="1"/>
</dbReference>
<dbReference type="EMBL" id="QXGH01000027">
    <property type="protein sequence ID" value="RHW25077.1"/>
    <property type="molecule type" value="Genomic_DNA"/>
</dbReference>
<dbReference type="InterPro" id="IPR013249">
    <property type="entry name" value="RNA_pol_sigma70_r4_t2"/>
</dbReference>
<accession>A0A417XY21</accession>
<proteinExistence type="inferred from homology"/>
<comment type="caution">
    <text evidence="9">The sequence shown here is derived from an EMBL/GenBank/DDBJ whole genome shotgun (WGS) entry which is preliminary data.</text>
</comment>
<feature type="domain" description="RNA polymerase sigma factor 70 region 4 type 2" evidence="8">
    <location>
        <begin position="108"/>
        <end position="154"/>
    </location>
</feature>
<keyword evidence="4" id="KW-0238">DNA-binding</keyword>
<dbReference type="Gene3D" id="1.10.10.10">
    <property type="entry name" value="Winged helix-like DNA-binding domain superfamily/Winged helix DNA-binding domain"/>
    <property type="match status" value="1"/>
</dbReference>
<keyword evidence="3" id="KW-0731">Sigma factor</keyword>
<dbReference type="PANTHER" id="PTHR43133:SF8">
    <property type="entry name" value="RNA POLYMERASE SIGMA FACTOR HI_1459-RELATED"/>
    <property type="match status" value="1"/>
</dbReference>